<protein>
    <submittedName>
        <fullName evidence="1">Uncharacterized protein</fullName>
    </submittedName>
</protein>
<organism evidence="1 2">
    <name type="scientific">Streblomastix strix</name>
    <dbReference type="NCBI Taxonomy" id="222440"/>
    <lineage>
        <taxon>Eukaryota</taxon>
        <taxon>Metamonada</taxon>
        <taxon>Preaxostyla</taxon>
        <taxon>Oxymonadida</taxon>
        <taxon>Streblomastigidae</taxon>
        <taxon>Streblomastix</taxon>
    </lineage>
</organism>
<name>A0A5J4WTQ1_9EUKA</name>
<sequence length="103" mass="11976">MAQILMIIKPELGDYQNREFSTGEAEGEMKLPDYLLYINQRDEALYLPSKDYCVDVESDDILLFYDDPIEFDICICIYKKFCWFSFFNSVNGAKVVVLKFDGG</sequence>
<dbReference type="Proteomes" id="UP000324800">
    <property type="component" value="Unassembled WGS sequence"/>
</dbReference>
<gene>
    <name evidence="1" type="ORF">EZS28_006120</name>
</gene>
<accession>A0A5J4WTQ1</accession>
<proteinExistence type="predicted"/>
<evidence type="ECO:0000313" key="2">
    <source>
        <dbReference type="Proteomes" id="UP000324800"/>
    </source>
</evidence>
<reference evidence="1 2" key="1">
    <citation type="submission" date="2019-03" db="EMBL/GenBank/DDBJ databases">
        <title>Single cell metagenomics reveals metabolic interactions within the superorganism composed of flagellate Streblomastix strix and complex community of Bacteroidetes bacteria on its surface.</title>
        <authorList>
            <person name="Treitli S.C."/>
            <person name="Kolisko M."/>
            <person name="Husnik F."/>
            <person name="Keeling P."/>
            <person name="Hampl V."/>
        </authorList>
    </citation>
    <scope>NUCLEOTIDE SEQUENCE [LARGE SCALE GENOMIC DNA]</scope>
    <source>
        <strain evidence="1">ST1C</strain>
    </source>
</reference>
<dbReference type="EMBL" id="SNRW01000976">
    <property type="protein sequence ID" value="KAA6398350.1"/>
    <property type="molecule type" value="Genomic_DNA"/>
</dbReference>
<dbReference type="AlphaFoldDB" id="A0A5J4WTQ1"/>
<comment type="caution">
    <text evidence="1">The sequence shown here is derived from an EMBL/GenBank/DDBJ whole genome shotgun (WGS) entry which is preliminary data.</text>
</comment>
<evidence type="ECO:0000313" key="1">
    <source>
        <dbReference type="EMBL" id="KAA6398350.1"/>
    </source>
</evidence>